<dbReference type="PIRSF" id="PIRSF003059">
    <property type="entry name" value="Sucrose_phosphorylase"/>
    <property type="match status" value="1"/>
</dbReference>
<keyword evidence="3 7" id="KW-0808">Transferase</keyword>
<feature type="binding site" evidence="5">
    <location>
        <position position="49"/>
    </location>
    <ligand>
        <name>substrate</name>
    </ligand>
</feature>
<reference evidence="7" key="1">
    <citation type="submission" date="2020-02" db="EMBL/GenBank/DDBJ databases">
        <authorList>
            <person name="Meier V. D."/>
        </authorList>
    </citation>
    <scope>NUCLEOTIDE SEQUENCE</scope>
    <source>
        <strain evidence="7">AVDCRST_MAG46</strain>
    </source>
</reference>
<dbReference type="EC" id="2.4.1.7" evidence="7"/>
<feature type="binding site" evidence="5">
    <location>
        <position position="87"/>
    </location>
    <ligand>
        <name>substrate</name>
    </ligand>
</feature>
<feature type="binding site" evidence="5">
    <location>
        <position position="399"/>
    </location>
    <ligand>
        <name>sucrose</name>
        <dbReference type="ChEBI" id="CHEBI:17992"/>
    </ligand>
</feature>
<evidence type="ECO:0000256" key="2">
    <source>
        <dbReference type="ARBA" id="ARBA00022676"/>
    </source>
</evidence>
<feature type="active site" description="Nucleophile" evidence="4">
    <location>
        <position position="192"/>
    </location>
</feature>
<dbReference type="InterPro" id="IPR016377">
    <property type="entry name" value="Sucrose_GGa_phosphorylase-rel"/>
</dbReference>
<protein>
    <submittedName>
        <fullName evidence="7">GH13_18 / GH13 / GH13_4</fullName>
        <ecNumber evidence="7">2.4.1.7</ecNumber>
    </submittedName>
</protein>
<comment type="similarity">
    <text evidence="1">Belongs to the glycosyl hydrolase 13 family. Sucrose phosphorylase subfamily.</text>
</comment>
<dbReference type="InterPro" id="IPR022527">
    <property type="entry name" value="Sucrose_phospho"/>
</dbReference>
<name>A0A6J4L848_9ACTN</name>
<feature type="binding site" evidence="5">
    <location>
        <begin position="190"/>
        <end position="192"/>
    </location>
    <ligand>
        <name>sucrose</name>
        <dbReference type="ChEBI" id="CHEBI:17992"/>
    </ligand>
</feature>
<dbReference type="PANTHER" id="PTHR38784">
    <property type="entry name" value="SUCROSE PHOSPHORYLASE"/>
    <property type="match status" value="1"/>
</dbReference>
<sequence>MRNSVQLITYADRLGGSLPGLRELLDGPLGGLFGGVHVLPFFFPYDGADAGFDPQDHTVVDPRLGTWEDLRGIGEAMETVVDVIVNHVSADGPQFRDFVERGEQSPYADMFLTLSSVYPGGATEEALLAVYRPRPGLPFTPFTVGGNDRRLVWTTFTSRQIDLDPRSPRTRDYLDAVLQKLSDSGAAMIRLDAVGYAVKTPGTSSFMTAETFAYIDELTERARSLGLEVLVEVHSHFQKQVSVGQRVDWVYDFALPPLVLHALGTGDGAPLARWLEIRPRNAVTVLDTHDGIGVVDVGADSSDRTLFGLLDPDAIDRLVESIHEGSQGTSRLATGAAASNLDLYQVNCTYYDALGGDDARYLLARLLQFFTPGIPQVYYVGLLAGSNDMELLERSGVGRDVNRHHYTPGELAEALERPVVQALMRLIRFRNAHPAFGGDPSFGYDGRVLTMGWHHAADTAALAADLPAGTYTLTYTHEGAERSTDDVAHLPY</sequence>
<dbReference type="Gene3D" id="3.90.400.10">
    <property type="entry name" value="Oligo-1,6-glucosidase, Domain 2"/>
    <property type="match status" value="1"/>
</dbReference>
<evidence type="ECO:0000256" key="3">
    <source>
        <dbReference type="ARBA" id="ARBA00022679"/>
    </source>
</evidence>
<feature type="domain" description="Glycosyl hydrolase family 13 catalytic" evidence="6">
    <location>
        <begin position="6"/>
        <end position="430"/>
    </location>
</feature>
<accession>A0A6J4L848</accession>
<feature type="active site" description="Proton donor" evidence="4">
    <location>
        <position position="232"/>
    </location>
</feature>
<proteinExistence type="inferred from homology"/>
<dbReference type="Pfam" id="PF00128">
    <property type="entry name" value="Alpha-amylase"/>
    <property type="match status" value="1"/>
</dbReference>
<evidence type="ECO:0000313" key="7">
    <source>
        <dbReference type="EMBL" id="CAA9321833.1"/>
    </source>
</evidence>
<evidence type="ECO:0000256" key="5">
    <source>
        <dbReference type="PIRSR" id="PIRSR003059-2"/>
    </source>
</evidence>
<dbReference type="Gene3D" id="3.20.20.80">
    <property type="entry name" value="Glycosidases"/>
    <property type="match status" value="1"/>
</dbReference>
<feature type="binding site" evidence="5">
    <location>
        <position position="232"/>
    </location>
    <ligand>
        <name>sucrose</name>
        <dbReference type="ChEBI" id="CHEBI:17992"/>
    </ligand>
</feature>
<evidence type="ECO:0000256" key="4">
    <source>
        <dbReference type="PIRSR" id="PIRSR003059-1"/>
    </source>
</evidence>
<organism evidence="7">
    <name type="scientific">uncultured Nocardioidaceae bacterium</name>
    <dbReference type="NCBI Taxonomy" id="253824"/>
    <lineage>
        <taxon>Bacteria</taxon>
        <taxon>Bacillati</taxon>
        <taxon>Actinomycetota</taxon>
        <taxon>Actinomycetes</taxon>
        <taxon>Propionibacteriales</taxon>
        <taxon>Nocardioidaceae</taxon>
        <taxon>environmental samples</taxon>
    </lineage>
</organism>
<dbReference type="EMBL" id="CADCUD010000061">
    <property type="protein sequence ID" value="CAA9321833.1"/>
    <property type="molecule type" value="Genomic_DNA"/>
</dbReference>
<evidence type="ECO:0000259" key="6">
    <source>
        <dbReference type="SMART" id="SM00642"/>
    </source>
</evidence>
<dbReference type="SMART" id="SM00642">
    <property type="entry name" value="Aamy"/>
    <property type="match status" value="1"/>
</dbReference>
<feature type="binding site" evidence="5">
    <location>
        <begin position="289"/>
        <end position="290"/>
    </location>
    <ligand>
        <name>sucrose</name>
        <dbReference type="ChEBI" id="CHEBI:17992"/>
    </ligand>
</feature>
<evidence type="ECO:0000256" key="1">
    <source>
        <dbReference type="ARBA" id="ARBA00008452"/>
    </source>
</evidence>
<dbReference type="SUPFAM" id="SSF51445">
    <property type="entry name" value="(Trans)glycosidases"/>
    <property type="match status" value="1"/>
</dbReference>
<feature type="binding site" evidence="5">
    <location>
        <begin position="342"/>
        <end position="345"/>
    </location>
    <ligand>
        <name>sucrose</name>
        <dbReference type="ChEBI" id="CHEBI:17992"/>
    </ligand>
</feature>
<dbReference type="NCBIfam" id="TIGR03852">
    <property type="entry name" value="sucrose_gtfA"/>
    <property type="match status" value="1"/>
</dbReference>
<dbReference type="InterPro" id="IPR045857">
    <property type="entry name" value="O16G_dom_2"/>
</dbReference>
<dbReference type="GO" id="GO:0009018">
    <property type="term" value="F:sucrose phosphorylase activity"/>
    <property type="evidence" value="ECO:0007669"/>
    <property type="project" value="UniProtKB-EC"/>
</dbReference>
<keyword evidence="2 7" id="KW-0328">Glycosyltransferase</keyword>
<dbReference type="InterPro" id="IPR006047">
    <property type="entry name" value="GH13_cat_dom"/>
</dbReference>
<gene>
    <name evidence="7" type="ORF">AVDCRST_MAG46-871</name>
</gene>
<dbReference type="InterPro" id="IPR017853">
    <property type="entry name" value="GH"/>
</dbReference>
<dbReference type="GO" id="GO:0005975">
    <property type="term" value="P:carbohydrate metabolic process"/>
    <property type="evidence" value="ECO:0007669"/>
    <property type="project" value="InterPro"/>
</dbReference>
<dbReference type="CDD" id="cd11355">
    <property type="entry name" value="AmyAc_Sucrose_phosphorylase"/>
    <property type="match status" value="1"/>
</dbReference>
<dbReference type="AlphaFoldDB" id="A0A6J4L848"/>
<dbReference type="PANTHER" id="PTHR38784:SF1">
    <property type="entry name" value="SUCROSE PHOSPHORYLASE"/>
    <property type="match status" value="1"/>
</dbReference>